<dbReference type="AlphaFoldDB" id="A0AA38UR63"/>
<evidence type="ECO:0000259" key="2">
    <source>
        <dbReference type="Pfam" id="PF14613"/>
    </source>
</evidence>
<feature type="domain" description="HAM1-like N-terminal" evidence="3">
    <location>
        <begin position="571"/>
        <end position="764"/>
    </location>
</feature>
<accession>A0AA38UR63</accession>
<feature type="compositionally biased region" description="Polar residues" evidence="1">
    <location>
        <begin position="527"/>
        <end position="542"/>
    </location>
</feature>
<feature type="compositionally biased region" description="Polar residues" evidence="1">
    <location>
        <begin position="551"/>
        <end position="572"/>
    </location>
</feature>
<dbReference type="PANTHER" id="PTHR31138:SF1">
    <property type="entry name" value="PDZ DOMAIN-CONTAINING PROTEIN"/>
    <property type="match status" value="1"/>
</dbReference>
<name>A0AA38UR63_9AGAR</name>
<organism evidence="4 5">
    <name type="scientific">Lentinula detonsa</name>
    <dbReference type="NCBI Taxonomy" id="2804962"/>
    <lineage>
        <taxon>Eukaryota</taxon>
        <taxon>Fungi</taxon>
        <taxon>Dikarya</taxon>
        <taxon>Basidiomycota</taxon>
        <taxon>Agaricomycotina</taxon>
        <taxon>Agaricomycetes</taxon>
        <taxon>Agaricomycetidae</taxon>
        <taxon>Agaricales</taxon>
        <taxon>Marasmiineae</taxon>
        <taxon>Omphalotaceae</taxon>
        <taxon>Lentinula</taxon>
    </lineage>
</organism>
<gene>
    <name evidence="4" type="ORF">F5890DRAFT_1522668</name>
</gene>
<dbReference type="SUPFAM" id="SSF55394">
    <property type="entry name" value="Bactericidal permeability-increasing protein, BPI"/>
    <property type="match status" value="1"/>
</dbReference>
<dbReference type="Pfam" id="PF19343">
    <property type="entry name" value="HAM1_N"/>
    <property type="match status" value="2"/>
</dbReference>
<feature type="region of interest" description="Disordered" evidence="1">
    <location>
        <begin position="246"/>
        <end position="268"/>
    </location>
</feature>
<protein>
    <submittedName>
        <fullName evidence="4">Uncharacterized protein</fullName>
    </submittedName>
</protein>
<dbReference type="InterPro" id="IPR045967">
    <property type="entry name" value="HAM1-like_N"/>
</dbReference>
<dbReference type="GO" id="GO:0008289">
    <property type="term" value="F:lipid binding"/>
    <property type="evidence" value="ECO:0007669"/>
    <property type="project" value="InterPro"/>
</dbReference>
<dbReference type="PANTHER" id="PTHR31138">
    <property type="entry name" value="CHROMOSOME 19, WHOLE GENOME SHOTGUN SEQUENCE"/>
    <property type="match status" value="1"/>
</dbReference>
<dbReference type="Proteomes" id="UP001163850">
    <property type="component" value="Unassembled WGS sequence"/>
</dbReference>
<feature type="region of interest" description="Disordered" evidence="1">
    <location>
        <begin position="509"/>
        <end position="574"/>
    </location>
</feature>
<dbReference type="Pfam" id="PF14613">
    <property type="entry name" value="HAM1_C"/>
    <property type="match status" value="1"/>
</dbReference>
<feature type="domain" description="HAM1-like C-terminal" evidence="2">
    <location>
        <begin position="777"/>
        <end position="933"/>
    </location>
</feature>
<proteinExistence type="predicted"/>
<dbReference type="InterPro" id="IPR027842">
    <property type="entry name" value="HAM1-like_C"/>
</dbReference>
<dbReference type="InterPro" id="IPR017943">
    <property type="entry name" value="Bactericidal_perm-incr_a/b_dom"/>
</dbReference>
<comment type="caution">
    <text evidence="4">The sequence shown here is derived from an EMBL/GenBank/DDBJ whole genome shotgun (WGS) entry which is preliminary data.</text>
</comment>
<feature type="compositionally biased region" description="Basic and acidic residues" evidence="1">
    <location>
        <begin position="316"/>
        <end position="330"/>
    </location>
</feature>
<evidence type="ECO:0000313" key="5">
    <source>
        <dbReference type="Proteomes" id="UP001163850"/>
    </source>
</evidence>
<feature type="region of interest" description="Disordered" evidence="1">
    <location>
        <begin position="284"/>
        <end position="330"/>
    </location>
</feature>
<sequence length="935" mass="104692">MTQKLRHILSCLKTDFNLRQFIQLPYIRPPDSHLRHNFRILSTTTMSSLPSAKGAVTDPIERDRKEQDVERKLRLYTTVNALRESKLPANKQLDSWLDLLQQNLGSDGHSQKLSRQGQKLTTDLRDIFDTIRLFLKKKNGDELIQEVIWNTRDIETPNSIKSEDVAKDGHVLGVNKDKAQQDAQEAAHSVRTLLHLLLTNSEARKLLSDFSVVGRDLLARGLGKASEGLRPDEDQLRLVDEAHRGEGGAFSVASPEQRAREQEEIGVDGMAKARVPSDIQDSVNAVAEEASRTQDAAQNTARDARGQEISPSSPREAAEDVKEEAKKRGLMDRVKNVRNAFPDEHQEKAKDHFRRGKEFLTEEYFPKERRDQWIWRGKKVILECQSHPEYQSSLRWLLAYIKEYASHGRRIANDGGAKATEGVKGNGDLQGSMSQLRALTERFANGRSMQDDIWDPINALIDDAQRDQEFRQWWSEIDEWIEKVLLTPGYVIEPASSNRGRELFESGKRFYGSGQTDDEANEPQPLSGATGSAPNAGNSSYVPYQVGDINTAGTNPATQHVPGPQSSPNAQSAVRGKYREHFDNVFDGIGKFVGGIGSDPLNRQFGTDIQRLTKDLLFDSDGKLTFKPELWNDVRTTIIPGLIQRIGVIPIPRIEYTDDSLDLVLENLTMSAQNLFPNLVEVEVRNWARFGSGTVTGKKDTSKDIATNKHSLHLHLSQIQTDMRDVAFYFRKKSGLPKLKDSGVADVLFGGDGLSATIHLESSSDPTTLYDIKNIAVKVDTLKFAIRDSKHDLLYKTLRPLATGLIKKQVQKAVADGMRTGLEWLGEELIAVRDRMNEAREGATEEEEVGRFKAMQEAFKRRKDDASSTVSRSGSSSQFKVVSNKRNSLLATAGHPSGWVNRVDEKEKTIHELPAGERGSGGQDTWRTKAFDINA</sequence>
<evidence type="ECO:0000313" key="4">
    <source>
        <dbReference type="EMBL" id="KAJ3983485.1"/>
    </source>
</evidence>
<reference evidence="4" key="1">
    <citation type="submission" date="2022-08" db="EMBL/GenBank/DDBJ databases">
        <authorList>
            <consortium name="DOE Joint Genome Institute"/>
            <person name="Min B."/>
            <person name="Riley R."/>
            <person name="Sierra-Patev S."/>
            <person name="Naranjo-Ortiz M."/>
            <person name="Looney B."/>
            <person name="Konkel Z."/>
            <person name="Slot J.C."/>
            <person name="Sakamoto Y."/>
            <person name="Steenwyk J.L."/>
            <person name="Rokas A."/>
            <person name="Carro J."/>
            <person name="Camarero S."/>
            <person name="Ferreira P."/>
            <person name="Molpeceres G."/>
            <person name="Ruiz-Duenas F.J."/>
            <person name="Serrano A."/>
            <person name="Henrissat B."/>
            <person name="Drula E."/>
            <person name="Hughes K.W."/>
            <person name="Mata J.L."/>
            <person name="Ishikawa N.K."/>
            <person name="Vargas-Isla R."/>
            <person name="Ushijima S."/>
            <person name="Smith C.A."/>
            <person name="Ahrendt S."/>
            <person name="Andreopoulos W."/>
            <person name="He G."/>
            <person name="Labutti K."/>
            <person name="Lipzen A."/>
            <person name="Ng V."/>
            <person name="Sandor L."/>
            <person name="Barry K."/>
            <person name="Martinez A.T."/>
            <person name="Xiao Y."/>
            <person name="Gibbons J.G."/>
            <person name="Terashima K."/>
            <person name="Hibbett D.S."/>
            <person name="Grigoriev I.V."/>
        </authorList>
    </citation>
    <scope>NUCLEOTIDE SEQUENCE</scope>
    <source>
        <strain evidence="4">TFB7829</strain>
    </source>
</reference>
<evidence type="ECO:0000256" key="1">
    <source>
        <dbReference type="SAM" id="MobiDB-lite"/>
    </source>
</evidence>
<evidence type="ECO:0000259" key="3">
    <source>
        <dbReference type="Pfam" id="PF19343"/>
    </source>
</evidence>
<feature type="domain" description="HAM1-like N-terminal" evidence="3">
    <location>
        <begin position="52"/>
        <end position="512"/>
    </location>
</feature>
<dbReference type="Gene3D" id="3.15.10.10">
    <property type="entry name" value="Bactericidal permeability-increasing protein, domain 1"/>
    <property type="match status" value="1"/>
</dbReference>
<dbReference type="EMBL" id="MU802020">
    <property type="protein sequence ID" value="KAJ3983485.1"/>
    <property type="molecule type" value="Genomic_DNA"/>
</dbReference>